<keyword evidence="2 10" id="KW-0813">Transport</keyword>
<evidence type="ECO:0000256" key="2">
    <source>
        <dbReference type="ARBA" id="ARBA00022448"/>
    </source>
</evidence>
<comment type="caution">
    <text evidence="14">The sequence shown here is derived from an EMBL/GenBank/DDBJ whole genome shotgun (WGS) entry which is preliminary data.</text>
</comment>
<keyword evidence="12" id="KW-0812">Transmembrane</keyword>
<dbReference type="GO" id="GO:0005778">
    <property type="term" value="C:peroxisomal membrane"/>
    <property type="evidence" value="ECO:0007669"/>
    <property type="project" value="UniProtKB-SubCell"/>
</dbReference>
<feature type="non-terminal residue" evidence="14">
    <location>
        <position position="216"/>
    </location>
</feature>
<comment type="similarity">
    <text evidence="1 10">Belongs to the peroxin-14 family.</text>
</comment>
<evidence type="ECO:0000256" key="10">
    <source>
        <dbReference type="RuleBase" id="RU367032"/>
    </source>
</evidence>
<evidence type="ECO:0000256" key="12">
    <source>
        <dbReference type="SAM" id="Phobius"/>
    </source>
</evidence>
<evidence type="ECO:0000313" key="15">
    <source>
        <dbReference type="Proteomes" id="UP000193560"/>
    </source>
</evidence>
<proteinExistence type="inferred from homology"/>
<keyword evidence="4" id="KW-0811">Translocation</keyword>
<dbReference type="InterPro" id="IPR006785">
    <property type="entry name" value="Pex14_N"/>
</dbReference>
<evidence type="ECO:0000313" key="14">
    <source>
        <dbReference type="EMBL" id="ORZ24359.1"/>
    </source>
</evidence>
<dbReference type="GO" id="GO:0005102">
    <property type="term" value="F:signaling receptor binding"/>
    <property type="evidence" value="ECO:0007669"/>
    <property type="project" value="TreeGrafter"/>
</dbReference>
<evidence type="ECO:0000256" key="1">
    <source>
        <dbReference type="ARBA" id="ARBA00005443"/>
    </source>
</evidence>
<evidence type="ECO:0000256" key="4">
    <source>
        <dbReference type="ARBA" id="ARBA00023010"/>
    </source>
</evidence>
<accession>A0A1X2IYD6</accession>
<dbReference type="AlphaFoldDB" id="A0A1X2IYD6"/>
<keyword evidence="15" id="KW-1185">Reference proteome</keyword>
<reference evidence="14 15" key="1">
    <citation type="submission" date="2016-07" db="EMBL/GenBank/DDBJ databases">
        <title>Pervasive Adenine N6-methylation of Active Genes in Fungi.</title>
        <authorList>
            <consortium name="DOE Joint Genome Institute"/>
            <person name="Mondo S.J."/>
            <person name="Dannebaum R.O."/>
            <person name="Kuo R.C."/>
            <person name="Labutti K."/>
            <person name="Haridas S."/>
            <person name="Kuo A."/>
            <person name="Salamov A."/>
            <person name="Ahrendt S.R."/>
            <person name="Lipzen A."/>
            <person name="Sullivan W."/>
            <person name="Andreopoulos W.B."/>
            <person name="Clum A."/>
            <person name="Lindquist E."/>
            <person name="Daum C."/>
            <person name="Ramamoorthy G.K."/>
            <person name="Gryganskyi A."/>
            <person name="Culley D."/>
            <person name="Magnuson J.K."/>
            <person name="James T.Y."/>
            <person name="O'Malley M.A."/>
            <person name="Stajich J.E."/>
            <person name="Spatafora J.W."/>
            <person name="Visel A."/>
            <person name="Grigoriev I.V."/>
        </authorList>
    </citation>
    <scope>NUCLEOTIDE SEQUENCE [LARGE SCALE GENOMIC DNA]</scope>
    <source>
        <strain evidence="14 15">NRRL 1336</strain>
    </source>
</reference>
<keyword evidence="3 10" id="KW-0653">Protein transport</keyword>
<dbReference type="STRING" id="90262.A0A1X2IYD6"/>
<gene>
    <name evidence="14" type="ORF">BCR42DRAFT_317945</name>
</gene>
<keyword evidence="5 10" id="KW-0472">Membrane</keyword>
<evidence type="ECO:0000256" key="9">
    <source>
        <dbReference type="ARBA" id="ARBA00046271"/>
    </source>
</evidence>
<feature type="compositionally biased region" description="Polar residues" evidence="11">
    <location>
        <begin position="1"/>
        <end position="11"/>
    </location>
</feature>
<dbReference type="GO" id="GO:0016560">
    <property type="term" value="P:protein import into peroxisome matrix, docking"/>
    <property type="evidence" value="ECO:0007669"/>
    <property type="project" value="UniProtKB-UniRule"/>
</dbReference>
<evidence type="ECO:0000259" key="13">
    <source>
        <dbReference type="Pfam" id="PF04695"/>
    </source>
</evidence>
<dbReference type="InterPro" id="IPR025655">
    <property type="entry name" value="PEX14"/>
</dbReference>
<feature type="compositionally biased region" description="Low complexity" evidence="11">
    <location>
        <begin position="57"/>
        <end position="68"/>
    </location>
</feature>
<feature type="region of interest" description="Disordered" evidence="11">
    <location>
        <begin position="1"/>
        <end position="68"/>
    </location>
</feature>
<evidence type="ECO:0000256" key="11">
    <source>
        <dbReference type="SAM" id="MobiDB-lite"/>
    </source>
</evidence>
<comment type="subcellular location">
    <subcellularLocation>
        <location evidence="9 10">Peroxisome membrane</location>
    </subcellularLocation>
</comment>
<feature type="domain" description="Peroxisome membrane anchor protein Pex14p N-terminal" evidence="13">
    <location>
        <begin position="71"/>
        <end position="112"/>
    </location>
</feature>
<protein>
    <recommendedName>
        <fullName evidence="7 10">Peroxisomal membrane protein PEX14</fullName>
    </recommendedName>
    <alternativeName>
        <fullName evidence="8 10">Peroxin-14</fullName>
    </alternativeName>
</protein>
<name>A0A1X2IYD6_9FUNG</name>
<dbReference type="PANTHER" id="PTHR23058">
    <property type="entry name" value="PEROXISOMAL MEMBRANE PROTEIN PEX14"/>
    <property type="match status" value="1"/>
</dbReference>
<evidence type="ECO:0000256" key="3">
    <source>
        <dbReference type="ARBA" id="ARBA00022927"/>
    </source>
</evidence>
<dbReference type="Gene3D" id="1.10.10.10">
    <property type="entry name" value="Winged helix-like DNA-binding domain superfamily/Winged helix DNA-binding domain"/>
    <property type="match status" value="1"/>
</dbReference>
<keyword evidence="6 10" id="KW-0576">Peroxisome</keyword>
<feature type="compositionally biased region" description="Low complexity" evidence="11">
    <location>
        <begin position="28"/>
        <end position="45"/>
    </location>
</feature>
<comment type="function">
    <text evidence="10">Component of the PEX13-PEX14 docking complex, a translocon channel that specifically mediates the import of peroxisomal cargo proteins bound to PEX5 receptor. The PEX13-PEX14 docking complex forms a large import pore which can be opened to a diameter of about 9 nm. Mechanistically, PEX5 receptor along with cargo proteins associates with the PEX14 subunit of the PEX13-PEX14 docking complex in the cytosol, leading to the insertion of the receptor into the organelle membrane with the concomitant translocation of the cargo into the peroxisome matrix.</text>
</comment>
<dbReference type="PANTHER" id="PTHR23058:SF0">
    <property type="entry name" value="PEROXISOMAL MEMBRANE PROTEIN PEX14"/>
    <property type="match status" value="1"/>
</dbReference>
<evidence type="ECO:0000256" key="7">
    <source>
        <dbReference type="ARBA" id="ARBA00029502"/>
    </source>
</evidence>
<dbReference type="GO" id="GO:1990429">
    <property type="term" value="C:peroxisomal importomer complex"/>
    <property type="evidence" value="ECO:0007669"/>
    <property type="project" value="TreeGrafter"/>
</dbReference>
<dbReference type="OrthoDB" id="441517at2759"/>
<sequence>MVESNNQSDNQARQKQDIQKLLSGQSLSTSPTTPPATSTTSSTSSKPDAASVTTANTSIPSTETTATTPLREDKLALAVSFLSSPKVQSADTSKKTAFLKQKGLTNPEIEEAYRRTTRPMPATSTLPPVVPTRAPPTRPTQIVYYSTPAPERLTGKRMVALALIFGAGAMGLTAGLVGIVKVLISPIFNSIAGYQRNRYNDRFDKLQRLGDILRQQ</sequence>
<evidence type="ECO:0000256" key="8">
    <source>
        <dbReference type="ARBA" id="ARBA00029691"/>
    </source>
</evidence>
<evidence type="ECO:0000256" key="6">
    <source>
        <dbReference type="ARBA" id="ARBA00023140"/>
    </source>
</evidence>
<keyword evidence="12" id="KW-1133">Transmembrane helix</keyword>
<dbReference type="Proteomes" id="UP000193560">
    <property type="component" value="Unassembled WGS sequence"/>
</dbReference>
<dbReference type="InterPro" id="IPR036388">
    <property type="entry name" value="WH-like_DNA-bd_sf"/>
</dbReference>
<dbReference type="EMBL" id="MCGE01000002">
    <property type="protein sequence ID" value="ORZ24359.1"/>
    <property type="molecule type" value="Genomic_DNA"/>
</dbReference>
<dbReference type="Pfam" id="PF04695">
    <property type="entry name" value="Pex14_N"/>
    <property type="match status" value="1"/>
</dbReference>
<evidence type="ECO:0000256" key="5">
    <source>
        <dbReference type="ARBA" id="ARBA00023136"/>
    </source>
</evidence>
<feature type="transmembrane region" description="Helical" evidence="12">
    <location>
        <begin position="159"/>
        <end position="184"/>
    </location>
</feature>
<organism evidence="14 15">
    <name type="scientific">Absidia repens</name>
    <dbReference type="NCBI Taxonomy" id="90262"/>
    <lineage>
        <taxon>Eukaryota</taxon>
        <taxon>Fungi</taxon>
        <taxon>Fungi incertae sedis</taxon>
        <taxon>Mucoromycota</taxon>
        <taxon>Mucoromycotina</taxon>
        <taxon>Mucoromycetes</taxon>
        <taxon>Mucorales</taxon>
        <taxon>Cunninghamellaceae</taxon>
        <taxon>Absidia</taxon>
    </lineage>
</organism>